<name>A0A183A7I8_9TREM</name>
<keyword evidence="3" id="KW-1185">Reference proteome</keyword>
<reference evidence="2 3" key="2">
    <citation type="submission" date="2018-11" db="EMBL/GenBank/DDBJ databases">
        <authorList>
            <consortium name="Pathogen Informatics"/>
        </authorList>
    </citation>
    <scope>NUCLEOTIDE SEQUENCE [LARGE SCALE GENOMIC DNA]</scope>
    <source>
        <strain evidence="2 3">Egypt</strain>
    </source>
</reference>
<dbReference type="WBParaSite" id="ECPE_0000292601-mRNA-1">
    <property type="protein sequence ID" value="ECPE_0000292601-mRNA-1"/>
    <property type="gene ID" value="ECPE_0000292601"/>
</dbReference>
<protein>
    <submittedName>
        <fullName evidence="4">ABC transmembrane type-1 domain-containing protein</fullName>
    </submittedName>
</protein>
<evidence type="ECO:0000256" key="1">
    <source>
        <dbReference type="SAM" id="Phobius"/>
    </source>
</evidence>
<dbReference type="OrthoDB" id="6280235at2759"/>
<keyword evidence="1" id="KW-0812">Transmembrane</keyword>
<gene>
    <name evidence="2" type="ORF">ECPE_LOCUS2923</name>
</gene>
<organism evidence="4">
    <name type="scientific">Echinostoma caproni</name>
    <dbReference type="NCBI Taxonomy" id="27848"/>
    <lineage>
        <taxon>Eukaryota</taxon>
        <taxon>Metazoa</taxon>
        <taxon>Spiralia</taxon>
        <taxon>Lophotrochozoa</taxon>
        <taxon>Platyhelminthes</taxon>
        <taxon>Trematoda</taxon>
        <taxon>Digenea</taxon>
        <taxon>Plagiorchiida</taxon>
        <taxon>Echinostomata</taxon>
        <taxon>Echinostomatoidea</taxon>
        <taxon>Echinostomatidae</taxon>
        <taxon>Echinostoma</taxon>
    </lineage>
</organism>
<dbReference type="EMBL" id="UZAN01039960">
    <property type="protein sequence ID" value="VDP67852.1"/>
    <property type="molecule type" value="Genomic_DNA"/>
</dbReference>
<evidence type="ECO:0000313" key="4">
    <source>
        <dbReference type="WBParaSite" id="ECPE_0000292601-mRNA-1"/>
    </source>
</evidence>
<keyword evidence="1" id="KW-1133">Transmembrane helix</keyword>
<feature type="transmembrane region" description="Helical" evidence="1">
    <location>
        <begin position="114"/>
        <end position="137"/>
    </location>
</feature>
<feature type="transmembrane region" description="Helical" evidence="1">
    <location>
        <begin position="143"/>
        <end position="161"/>
    </location>
</feature>
<evidence type="ECO:0000313" key="2">
    <source>
        <dbReference type="EMBL" id="VDP67852.1"/>
    </source>
</evidence>
<proteinExistence type="predicted"/>
<sequence length="203" mass="22418">MRPAGRQSEMPGTTRVFACQSSESKQPMQSSTHSKRSDLDTLLELGAFHYPLDLNTADVTNHGTNTIRALADMFTCRLSNFPVTVGIFTAQNDKEYLSRLASELRNISRLSGPLALRFSVLLFLFPLVVSTFLGYVVGMLTTWQVGLSIGHIGMFLQITFLGELNRSGIEAGQHLITVSEVVPTSIKYALKEVHTDGRRKAII</sequence>
<keyword evidence="1" id="KW-0472">Membrane</keyword>
<evidence type="ECO:0000313" key="3">
    <source>
        <dbReference type="Proteomes" id="UP000272942"/>
    </source>
</evidence>
<accession>A0A183A7I8</accession>
<dbReference type="AlphaFoldDB" id="A0A183A7I8"/>
<reference evidence="4" key="1">
    <citation type="submission" date="2016-06" db="UniProtKB">
        <authorList>
            <consortium name="WormBaseParasite"/>
        </authorList>
    </citation>
    <scope>IDENTIFICATION</scope>
</reference>
<dbReference type="Proteomes" id="UP000272942">
    <property type="component" value="Unassembled WGS sequence"/>
</dbReference>